<feature type="compositionally biased region" description="Basic and acidic residues" evidence="1">
    <location>
        <begin position="58"/>
        <end position="74"/>
    </location>
</feature>
<evidence type="ECO:0000313" key="2">
    <source>
        <dbReference type="EMBL" id="KAJ2808118.1"/>
    </source>
</evidence>
<feature type="region of interest" description="Disordered" evidence="1">
    <location>
        <begin position="1"/>
        <end position="109"/>
    </location>
</feature>
<dbReference type="OrthoDB" id="5570093at2759"/>
<organism evidence="2 3">
    <name type="scientific">Coemansia guatemalensis</name>
    <dbReference type="NCBI Taxonomy" id="2761395"/>
    <lineage>
        <taxon>Eukaryota</taxon>
        <taxon>Fungi</taxon>
        <taxon>Fungi incertae sedis</taxon>
        <taxon>Zoopagomycota</taxon>
        <taxon>Kickxellomycotina</taxon>
        <taxon>Kickxellomycetes</taxon>
        <taxon>Kickxellales</taxon>
        <taxon>Kickxellaceae</taxon>
        <taxon>Coemansia</taxon>
    </lineage>
</organism>
<dbReference type="Proteomes" id="UP001140094">
    <property type="component" value="Unassembled WGS sequence"/>
</dbReference>
<reference evidence="2" key="1">
    <citation type="submission" date="2022-07" db="EMBL/GenBank/DDBJ databases">
        <title>Phylogenomic reconstructions and comparative analyses of Kickxellomycotina fungi.</title>
        <authorList>
            <person name="Reynolds N.K."/>
            <person name="Stajich J.E."/>
            <person name="Barry K."/>
            <person name="Grigoriev I.V."/>
            <person name="Crous P."/>
            <person name="Smith M.E."/>
        </authorList>
    </citation>
    <scope>NUCLEOTIDE SEQUENCE</scope>
    <source>
        <strain evidence="2">NRRL 1565</strain>
    </source>
</reference>
<dbReference type="EMBL" id="JANBUO010000066">
    <property type="protein sequence ID" value="KAJ2808118.1"/>
    <property type="molecule type" value="Genomic_DNA"/>
</dbReference>
<feature type="compositionally biased region" description="Polar residues" evidence="1">
    <location>
        <begin position="1"/>
        <end position="25"/>
    </location>
</feature>
<gene>
    <name evidence="2" type="ORF">H4R20_001000</name>
</gene>
<name>A0A9W8HXU7_9FUNG</name>
<evidence type="ECO:0000313" key="3">
    <source>
        <dbReference type="Proteomes" id="UP001140094"/>
    </source>
</evidence>
<protein>
    <submittedName>
        <fullName evidence="2">Uncharacterized protein</fullName>
    </submittedName>
</protein>
<dbReference type="AlphaFoldDB" id="A0A9W8HXU7"/>
<keyword evidence="3" id="KW-1185">Reference proteome</keyword>
<comment type="caution">
    <text evidence="2">The sequence shown here is derived from an EMBL/GenBank/DDBJ whole genome shotgun (WGS) entry which is preliminary data.</text>
</comment>
<sequence length="190" mass="20272">MPLVTFSNDSGAASAGPSQTSTTAGDSAPLPSAQWHSQRAARVHRLEAALDAAMRRRHAEDESGRRRPSHEHDYGSMLDSESEDNGSSSSSSSGRRSSGTSNSLRSDNSSLFYSEGQPLLCTYQPRQYPMPVTPTTATDATGCGRSANTASEPAAEVSPKTPEQYLPWSHRVRDALGGLCVVLCCSIPER</sequence>
<accession>A0A9W8HXU7</accession>
<feature type="region of interest" description="Disordered" evidence="1">
    <location>
        <begin position="136"/>
        <end position="161"/>
    </location>
</feature>
<proteinExistence type="predicted"/>
<feature type="compositionally biased region" description="Low complexity" evidence="1">
    <location>
        <begin position="85"/>
        <end position="109"/>
    </location>
</feature>
<evidence type="ECO:0000256" key="1">
    <source>
        <dbReference type="SAM" id="MobiDB-lite"/>
    </source>
</evidence>